<evidence type="ECO:0000313" key="20">
    <source>
        <dbReference type="Ensembl" id="ENSMODP00000055897.1"/>
    </source>
</evidence>
<dbReference type="PRINTS" id="PR00237">
    <property type="entry name" value="GPCRRHODOPSN"/>
</dbReference>
<dbReference type="GeneID" id="100023990"/>
<dbReference type="GO" id="GO:0050482">
    <property type="term" value="P:arachidonate secretion"/>
    <property type="evidence" value="ECO:0007669"/>
    <property type="project" value="Ensembl"/>
</dbReference>
<dbReference type="Bgee" id="ENSMODG00000048621">
    <property type="expression patterns" value="Expressed in extraembryonic membrane and 14 other cell types or tissues"/>
</dbReference>
<dbReference type="GO" id="GO:1902239">
    <property type="term" value="P:negative regulation of intrinsic apoptotic signaling pathway in response to osmotic stress by p53 class mediator"/>
    <property type="evidence" value="ECO:0007669"/>
    <property type="project" value="Ensembl"/>
</dbReference>
<dbReference type="PRINTS" id="PR00425">
    <property type="entry name" value="BRADYKININR"/>
</dbReference>
<dbReference type="GO" id="GO:0007186">
    <property type="term" value="P:G protein-coupled receptor signaling pathway"/>
    <property type="evidence" value="ECO:0000318"/>
    <property type="project" value="GO_Central"/>
</dbReference>
<dbReference type="PANTHER" id="PTHR10489">
    <property type="entry name" value="CELL ADHESION MOLECULE"/>
    <property type="match status" value="1"/>
</dbReference>
<keyword evidence="12" id="KW-0325">Glycoprotein</keyword>
<dbReference type="GO" id="GO:1990127">
    <property type="term" value="P:intrinsic apoptotic signaling pathway in response to osmotic stress by p53 class mediator"/>
    <property type="evidence" value="ECO:0007669"/>
    <property type="project" value="Ensembl"/>
</dbReference>
<evidence type="ECO:0000256" key="15">
    <source>
        <dbReference type="ARBA" id="ARBA00025423"/>
    </source>
</evidence>
<evidence type="ECO:0000256" key="9">
    <source>
        <dbReference type="ARBA" id="ARBA00023139"/>
    </source>
</evidence>
<evidence type="ECO:0000256" key="5">
    <source>
        <dbReference type="ARBA" id="ARBA00022692"/>
    </source>
</evidence>
<keyword evidence="7 17" id="KW-0297">G-protein coupled receptor</keyword>
<evidence type="ECO:0000256" key="12">
    <source>
        <dbReference type="ARBA" id="ARBA00023180"/>
    </source>
</evidence>
<evidence type="ECO:0000259" key="19">
    <source>
        <dbReference type="PROSITE" id="PS50262"/>
    </source>
</evidence>
<evidence type="ECO:0000256" key="4">
    <source>
        <dbReference type="ARBA" id="ARBA00022553"/>
    </source>
</evidence>
<protein>
    <recommendedName>
        <fullName evidence="2">B2 bradykinin receptor</fullName>
    </recommendedName>
</protein>
<feature type="domain" description="G-protein coupled receptors family 1 profile" evidence="19">
    <location>
        <begin position="64"/>
        <end position="322"/>
    </location>
</feature>
<dbReference type="FunCoup" id="A0A5F8H7W0">
    <property type="interactions" value="623"/>
</dbReference>
<dbReference type="GO" id="GO:0046982">
    <property type="term" value="F:protein heterodimerization activity"/>
    <property type="evidence" value="ECO:0007669"/>
    <property type="project" value="Ensembl"/>
</dbReference>
<keyword evidence="5 17" id="KW-0812">Transmembrane</keyword>
<comment type="similarity">
    <text evidence="17">Belongs to the G-protein coupled receptor 1 family.</text>
</comment>
<evidence type="ECO:0000256" key="16">
    <source>
        <dbReference type="ARBA" id="ARBA00025954"/>
    </source>
</evidence>
<keyword evidence="21" id="KW-1185">Reference proteome</keyword>
<evidence type="ECO:0000256" key="14">
    <source>
        <dbReference type="ARBA" id="ARBA00023288"/>
    </source>
</evidence>
<dbReference type="GO" id="GO:0042311">
    <property type="term" value="P:vasodilation"/>
    <property type="evidence" value="ECO:0007669"/>
    <property type="project" value="Ensembl"/>
</dbReference>
<feature type="transmembrane region" description="Helical" evidence="18">
    <location>
        <begin position="86"/>
        <end position="109"/>
    </location>
</feature>
<feature type="transmembrane region" description="Helical" evidence="18">
    <location>
        <begin position="53"/>
        <end position="74"/>
    </location>
</feature>
<dbReference type="Pfam" id="PF00001">
    <property type="entry name" value="7tm_1"/>
    <property type="match status" value="1"/>
</dbReference>
<dbReference type="InterPro" id="IPR050119">
    <property type="entry name" value="CCR1-9-like"/>
</dbReference>
<dbReference type="GeneTree" id="ENSGT01130000278308"/>
<feature type="transmembrane region" description="Helical" evidence="18">
    <location>
        <begin position="129"/>
        <end position="148"/>
    </location>
</feature>
<accession>A0A5F8H7W0</accession>
<dbReference type="PANTHER" id="PTHR10489:SF957">
    <property type="entry name" value="B2 BRADYKININ RECEPTOR"/>
    <property type="match status" value="1"/>
</dbReference>
<dbReference type="OMA" id="FNWPFGQ"/>
<keyword evidence="13 17" id="KW-0807">Transducer</keyword>
<dbReference type="KEGG" id="mdo:100023990"/>
<evidence type="ECO:0000256" key="18">
    <source>
        <dbReference type="SAM" id="Phobius"/>
    </source>
</evidence>
<dbReference type="InterPro" id="IPR000276">
    <property type="entry name" value="GPCR_Rhodpsn"/>
</dbReference>
<evidence type="ECO:0000256" key="10">
    <source>
        <dbReference type="ARBA" id="ARBA00023157"/>
    </source>
</evidence>
<evidence type="ECO:0000256" key="6">
    <source>
        <dbReference type="ARBA" id="ARBA00022989"/>
    </source>
</evidence>
<keyword evidence="10" id="KW-1015">Disulfide bond</keyword>
<dbReference type="InterPro" id="IPR001504">
    <property type="entry name" value="Brdyknn_2_rcpt"/>
</dbReference>
<dbReference type="PROSITE" id="PS00237">
    <property type="entry name" value="G_PROTEIN_RECEP_F1_1"/>
    <property type="match status" value="1"/>
</dbReference>
<dbReference type="GO" id="GO:0006939">
    <property type="term" value="P:smooth muscle contraction"/>
    <property type="evidence" value="ECO:0007669"/>
    <property type="project" value="InterPro"/>
</dbReference>
<name>A0A5F8H7W0_MONDO</name>
<comment type="function">
    <text evidence="15">Receptor for bradykinin. It is associated with G proteins that activate a phosphatidylinositol-calcium second messenger system.</text>
</comment>
<evidence type="ECO:0000256" key="1">
    <source>
        <dbReference type="ARBA" id="ARBA00004651"/>
    </source>
</evidence>
<keyword evidence="8 18" id="KW-0472">Membrane</keyword>
<sequence length="381" mass="43740">MEMLLDMASAKMINGTQEDLPLGINESLFNETKNSSCSPDEFWDSFNTIQTPFLWIIFVMITVENLFVLSVFCLHKSSCTVPEIYLGNLAAADLILGVCLPFWAINIASNYDWSFGLVLCKVVNSTMCMNLYSSIFFLMLVSIDRYLALVKTMSMGRMRGTCYAKFYSFIIWLFAIIMSCPMLIFRSLTNYDEEGHNVTICFLNYPSSKWAVFNNVLLNVVGFVLPLCVISFCTVKIIHVLQNNEMQKFKAIQREKKATILVQVVLLFFVICWLPFQVSTLMDTFFRLNFISDCQTKTTLDVFTQIGTYVGCSNSFLNPLVYVIVGKRFRKKSKEVYKRWFKIARCQSDSIQTENSLSTLKTSITVDRQINKIDRHLEGTE</sequence>
<gene>
    <name evidence="20" type="primary">BDKRB2</name>
</gene>
<proteinExistence type="inferred from homology"/>
<evidence type="ECO:0000256" key="3">
    <source>
        <dbReference type="ARBA" id="ARBA00022475"/>
    </source>
</evidence>
<feature type="transmembrane region" description="Helical" evidence="18">
    <location>
        <begin position="258"/>
        <end position="276"/>
    </location>
</feature>
<dbReference type="Gene3D" id="1.20.1070.10">
    <property type="entry name" value="Rhodopsin 7-helix transmembrane proteins"/>
    <property type="match status" value="1"/>
</dbReference>
<keyword evidence="14" id="KW-0449">Lipoprotein</keyword>
<reference evidence="20" key="3">
    <citation type="submission" date="2025-09" db="UniProtKB">
        <authorList>
            <consortium name="Ensembl"/>
        </authorList>
    </citation>
    <scope>IDENTIFICATION</scope>
</reference>
<keyword evidence="9" id="KW-0564">Palmitate</keyword>
<reference evidence="20" key="2">
    <citation type="submission" date="2025-08" db="UniProtKB">
        <authorList>
            <consortium name="Ensembl"/>
        </authorList>
    </citation>
    <scope>IDENTIFICATION</scope>
</reference>
<dbReference type="GO" id="GO:0009651">
    <property type="term" value="P:response to salt stress"/>
    <property type="evidence" value="ECO:0007669"/>
    <property type="project" value="Ensembl"/>
</dbReference>
<dbReference type="FunFam" id="1.20.1070.10:FF:000201">
    <property type="entry name" value="Bradykinin receptor B2"/>
    <property type="match status" value="1"/>
</dbReference>
<dbReference type="GO" id="GO:0031702">
    <property type="term" value="F:type 1 angiotensin receptor binding"/>
    <property type="evidence" value="ECO:0007669"/>
    <property type="project" value="Ensembl"/>
</dbReference>
<dbReference type="CTD" id="624"/>
<dbReference type="AlphaFoldDB" id="A0A5F8H7W0"/>
<feature type="transmembrane region" description="Helical" evidence="18">
    <location>
        <begin position="169"/>
        <end position="188"/>
    </location>
</feature>
<keyword evidence="11 17" id="KW-0675">Receptor</keyword>
<feature type="transmembrane region" description="Helical" evidence="18">
    <location>
        <begin position="216"/>
        <end position="238"/>
    </location>
</feature>
<keyword evidence="4" id="KW-0597">Phosphoprotein</keyword>
<dbReference type="Ensembl" id="ENSMODT00000055693.1">
    <property type="protein sequence ID" value="ENSMODP00000055897.1"/>
    <property type="gene ID" value="ENSMODG00000048621.1"/>
</dbReference>
<dbReference type="GO" id="GO:0005886">
    <property type="term" value="C:plasma membrane"/>
    <property type="evidence" value="ECO:0000318"/>
    <property type="project" value="GO_Central"/>
</dbReference>
<comment type="subcellular location">
    <subcellularLocation>
        <location evidence="1">Cell membrane</location>
        <topology evidence="1">Multi-pass membrane protein</topology>
    </subcellularLocation>
</comment>
<dbReference type="SUPFAM" id="SSF81321">
    <property type="entry name" value="Family A G protein-coupled receptor-like"/>
    <property type="match status" value="1"/>
</dbReference>
<dbReference type="GO" id="GO:0042310">
    <property type="term" value="P:vasoconstriction"/>
    <property type="evidence" value="ECO:0007669"/>
    <property type="project" value="InterPro"/>
</dbReference>
<comment type="subunit">
    <text evidence="16">Forms a complex with PECAM1 and GNAQ. Interacts with PECAM1.</text>
</comment>
<dbReference type="Proteomes" id="UP000002280">
    <property type="component" value="Chromosome 1"/>
</dbReference>
<keyword evidence="6 18" id="KW-1133">Transmembrane helix</keyword>
<dbReference type="InterPro" id="IPR017452">
    <property type="entry name" value="GPCR_Rhodpsn_7TM"/>
</dbReference>
<dbReference type="STRING" id="13616.ENSMODP00000055897"/>
<evidence type="ECO:0000256" key="17">
    <source>
        <dbReference type="RuleBase" id="RU000688"/>
    </source>
</evidence>
<dbReference type="OrthoDB" id="6076970at2759"/>
<reference evidence="20 21" key="1">
    <citation type="journal article" date="2007" name="Nature">
        <title>Genome of the marsupial Monodelphis domestica reveals innovation in non-coding sequences.</title>
        <authorList>
            <person name="Mikkelsen T.S."/>
            <person name="Wakefield M.J."/>
            <person name="Aken B."/>
            <person name="Amemiya C.T."/>
            <person name="Chang J.L."/>
            <person name="Duke S."/>
            <person name="Garber M."/>
            <person name="Gentles A.J."/>
            <person name="Goodstadt L."/>
            <person name="Heger A."/>
            <person name="Jurka J."/>
            <person name="Kamal M."/>
            <person name="Mauceli E."/>
            <person name="Searle S.M."/>
            <person name="Sharpe T."/>
            <person name="Baker M.L."/>
            <person name="Batzer M.A."/>
            <person name="Benos P.V."/>
            <person name="Belov K."/>
            <person name="Clamp M."/>
            <person name="Cook A."/>
            <person name="Cuff J."/>
            <person name="Das R."/>
            <person name="Davidow L."/>
            <person name="Deakin J.E."/>
            <person name="Fazzari M.J."/>
            <person name="Glass J.L."/>
            <person name="Grabherr M."/>
            <person name="Greally J.M."/>
            <person name="Gu W."/>
            <person name="Hore T.A."/>
            <person name="Huttley G.A."/>
            <person name="Kleber M."/>
            <person name="Jirtle R.L."/>
            <person name="Koina E."/>
            <person name="Lee J.T."/>
            <person name="Mahony S."/>
            <person name="Marra M.A."/>
            <person name="Miller R.D."/>
            <person name="Nicholls R.D."/>
            <person name="Oda M."/>
            <person name="Papenfuss A.T."/>
            <person name="Parra Z.E."/>
            <person name="Pollock D.D."/>
            <person name="Ray D.A."/>
            <person name="Schein J.E."/>
            <person name="Speed T.P."/>
            <person name="Thompson K."/>
            <person name="VandeBerg J.L."/>
            <person name="Wade C.M."/>
            <person name="Walker J.A."/>
            <person name="Waters P.D."/>
            <person name="Webber C."/>
            <person name="Weidman J.R."/>
            <person name="Xie X."/>
            <person name="Zody M.C."/>
            <person name="Baldwin J."/>
            <person name="Abdouelleil A."/>
            <person name="Abdulkadir J."/>
            <person name="Abebe A."/>
            <person name="Abera B."/>
            <person name="Abreu J."/>
            <person name="Acer S.C."/>
            <person name="Aftuck L."/>
            <person name="Alexander A."/>
            <person name="An P."/>
            <person name="Anderson E."/>
            <person name="Anderson S."/>
            <person name="Arachi H."/>
            <person name="Azer M."/>
            <person name="Bachantsang P."/>
            <person name="Barry A."/>
            <person name="Bayul T."/>
            <person name="Berlin A."/>
            <person name="Bessette D."/>
            <person name="Bloom T."/>
            <person name="Bloom T."/>
            <person name="Boguslavskiy L."/>
            <person name="Bonnet C."/>
            <person name="Boukhgalter B."/>
            <person name="Bourzgui I."/>
            <person name="Brown A."/>
            <person name="Cahill P."/>
            <person name="Channer S."/>
            <person name="Cheshatsang Y."/>
            <person name="Chuda L."/>
            <person name="Citroen M."/>
            <person name="Collymore A."/>
            <person name="Cooke P."/>
            <person name="Costello M."/>
            <person name="D'Aco K."/>
            <person name="Daza R."/>
            <person name="De Haan G."/>
            <person name="DeGray S."/>
            <person name="DeMaso C."/>
            <person name="Dhargay N."/>
            <person name="Dooley K."/>
            <person name="Dooley E."/>
            <person name="Doricent M."/>
            <person name="Dorje P."/>
            <person name="Dorjee K."/>
            <person name="Dupes A."/>
            <person name="Elong R."/>
            <person name="Falk J."/>
            <person name="Farina A."/>
            <person name="Faro S."/>
            <person name="Ferguson D."/>
            <person name="Fisher S."/>
            <person name="Foley C.D."/>
            <person name="Franke A."/>
            <person name="Friedrich D."/>
            <person name="Gadbois L."/>
            <person name="Gearin G."/>
            <person name="Gearin C.R."/>
            <person name="Giannoukos G."/>
            <person name="Goode T."/>
            <person name="Graham J."/>
            <person name="Grandbois E."/>
            <person name="Grewal S."/>
            <person name="Gyaltsen K."/>
            <person name="Hafez N."/>
            <person name="Hagos B."/>
            <person name="Hall J."/>
            <person name="Henson C."/>
            <person name="Hollinger A."/>
            <person name="Honan T."/>
            <person name="Huard M.D."/>
            <person name="Hughes L."/>
            <person name="Hurhula B."/>
            <person name="Husby M.E."/>
            <person name="Kamat A."/>
            <person name="Kanga B."/>
            <person name="Kashin S."/>
            <person name="Khazanovich D."/>
            <person name="Kisner P."/>
            <person name="Lance K."/>
            <person name="Lara M."/>
            <person name="Lee W."/>
            <person name="Lennon N."/>
            <person name="Letendre F."/>
            <person name="LeVine R."/>
            <person name="Lipovsky A."/>
            <person name="Liu X."/>
            <person name="Liu J."/>
            <person name="Liu S."/>
            <person name="Lokyitsang T."/>
            <person name="Lokyitsang Y."/>
            <person name="Lubonja R."/>
            <person name="Lui A."/>
            <person name="MacDonald P."/>
            <person name="Magnisalis V."/>
            <person name="Maru K."/>
            <person name="Matthews C."/>
            <person name="McCusker W."/>
            <person name="McDonough S."/>
            <person name="Mehta T."/>
            <person name="Meldrim J."/>
            <person name="Meneus L."/>
            <person name="Mihai O."/>
            <person name="Mihalev A."/>
            <person name="Mihova T."/>
            <person name="Mittelman R."/>
            <person name="Mlenga V."/>
            <person name="Montmayeur A."/>
            <person name="Mulrain L."/>
            <person name="Navidi A."/>
            <person name="Naylor J."/>
            <person name="Negash T."/>
            <person name="Nguyen T."/>
            <person name="Nguyen N."/>
            <person name="Nicol R."/>
            <person name="Norbu C."/>
            <person name="Norbu N."/>
            <person name="Novod N."/>
            <person name="O'Neill B."/>
            <person name="Osman S."/>
            <person name="Markiewicz E."/>
            <person name="Oyono O.L."/>
            <person name="Patti C."/>
            <person name="Phunkhang P."/>
            <person name="Pierre F."/>
            <person name="Priest M."/>
            <person name="Raghuraman S."/>
            <person name="Rege F."/>
            <person name="Reyes R."/>
            <person name="Rise C."/>
            <person name="Rogov P."/>
            <person name="Ross K."/>
            <person name="Ryan E."/>
            <person name="Settipalli S."/>
            <person name="Shea T."/>
            <person name="Sherpa N."/>
            <person name="Shi L."/>
            <person name="Shih D."/>
            <person name="Sparrow T."/>
            <person name="Spaulding J."/>
            <person name="Stalker J."/>
            <person name="Stange-Thomann N."/>
            <person name="Stavropoulos S."/>
            <person name="Stone C."/>
            <person name="Strader C."/>
            <person name="Tesfaye S."/>
            <person name="Thomson T."/>
            <person name="Thoulutsang Y."/>
            <person name="Thoulutsang D."/>
            <person name="Topham K."/>
            <person name="Topping I."/>
            <person name="Tsamla T."/>
            <person name="Vassiliev H."/>
            <person name="Vo A."/>
            <person name="Wangchuk T."/>
            <person name="Wangdi T."/>
            <person name="Weiand M."/>
            <person name="Wilkinson J."/>
            <person name="Wilson A."/>
            <person name="Yadav S."/>
            <person name="Young G."/>
            <person name="Yu Q."/>
            <person name="Zembek L."/>
            <person name="Zhong D."/>
            <person name="Zimmer A."/>
            <person name="Zwirko Z."/>
            <person name="Jaffe D.B."/>
            <person name="Alvarez P."/>
            <person name="Brockman W."/>
            <person name="Butler J."/>
            <person name="Chin C."/>
            <person name="Gnerre S."/>
            <person name="MacCallum I."/>
            <person name="Graves J.A."/>
            <person name="Ponting C.P."/>
            <person name="Breen M."/>
            <person name="Samollow P.B."/>
            <person name="Lander E.S."/>
            <person name="Lindblad-Toh K."/>
        </authorList>
    </citation>
    <scope>NUCLEOTIDE SEQUENCE [LARGE SCALE GENOMIC DNA]</scope>
</reference>
<evidence type="ECO:0000256" key="13">
    <source>
        <dbReference type="ARBA" id="ARBA00023224"/>
    </source>
</evidence>
<dbReference type="GO" id="GO:0005768">
    <property type="term" value="C:endosome"/>
    <property type="evidence" value="ECO:0007669"/>
    <property type="project" value="Ensembl"/>
</dbReference>
<evidence type="ECO:0000256" key="8">
    <source>
        <dbReference type="ARBA" id="ARBA00023136"/>
    </source>
</evidence>
<dbReference type="GO" id="GO:0002020">
    <property type="term" value="F:protease binding"/>
    <property type="evidence" value="ECO:0007669"/>
    <property type="project" value="Ensembl"/>
</dbReference>
<evidence type="ECO:0000256" key="11">
    <source>
        <dbReference type="ARBA" id="ARBA00023170"/>
    </source>
</evidence>
<dbReference type="GO" id="GO:0004947">
    <property type="term" value="F:bradykinin receptor activity"/>
    <property type="evidence" value="ECO:0000318"/>
    <property type="project" value="GO_Central"/>
</dbReference>
<dbReference type="InParanoid" id="A0A5F8H7W0"/>
<evidence type="ECO:0000313" key="21">
    <source>
        <dbReference type="Proteomes" id="UP000002280"/>
    </source>
</evidence>
<dbReference type="InterPro" id="IPR000496">
    <property type="entry name" value="Brdyknn_rcpt"/>
</dbReference>
<feature type="transmembrane region" description="Helical" evidence="18">
    <location>
        <begin position="306"/>
        <end position="325"/>
    </location>
</feature>
<evidence type="ECO:0000256" key="2">
    <source>
        <dbReference type="ARBA" id="ARBA00013512"/>
    </source>
</evidence>
<keyword evidence="3" id="KW-1003">Cell membrane</keyword>
<evidence type="ECO:0000256" key="7">
    <source>
        <dbReference type="ARBA" id="ARBA00023040"/>
    </source>
</evidence>
<dbReference type="PROSITE" id="PS50262">
    <property type="entry name" value="G_PROTEIN_RECEP_F1_2"/>
    <property type="match status" value="1"/>
</dbReference>
<dbReference type="PRINTS" id="PR00994">
    <property type="entry name" value="BRADYKINNB2R"/>
</dbReference>
<organism evidence="20 21">
    <name type="scientific">Monodelphis domestica</name>
    <name type="common">Gray short-tailed opossum</name>
    <dbReference type="NCBI Taxonomy" id="13616"/>
    <lineage>
        <taxon>Eukaryota</taxon>
        <taxon>Metazoa</taxon>
        <taxon>Chordata</taxon>
        <taxon>Craniata</taxon>
        <taxon>Vertebrata</taxon>
        <taxon>Euteleostomi</taxon>
        <taxon>Mammalia</taxon>
        <taxon>Metatheria</taxon>
        <taxon>Didelphimorphia</taxon>
        <taxon>Didelphidae</taxon>
        <taxon>Monodelphis</taxon>
    </lineage>
</organism>